<reference evidence="4" key="1">
    <citation type="journal article" date="2020" name="mSystems">
        <title>Genome- and Community-Level Interaction Insights into Carbon Utilization and Element Cycling Functions of Hydrothermarchaeota in Hydrothermal Sediment.</title>
        <authorList>
            <person name="Zhou Z."/>
            <person name="Liu Y."/>
            <person name="Xu W."/>
            <person name="Pan J."/>
            <person name="Luo Z.H."/>
            <person name="Li M."/>
        </authorList>
    </citation>
    <scope>NUCLEOTIDE SEQUENCE [LARGE SCALE GENOMIC DNA]</scope>
    <source>
        <strain evidence="4">SpSt-289</strain>
    </source>
</reference>
<comment type="caution">
    <text evidence="4">The sequence shown here is derived from an EMBL/GenBank/DDBJ whole genome shotgun (WGS) entry which is preliminary data.</text>
</comment>
<dbReference type="PANTHER" id="PTHR12304">
    <property type="entry name" value="INOSINE-URIDINE PREFERRING NUCLEOSIDE HYDROLASE"/>
    <property type="match status" value="1"/>
</dbReference>
<protein>
    <submittedName>
        <fullName evidence="4">Nucleoside hydrolase</fullName>
    </submittedName>
</protein>
<dbReference type="EMBL" id="DSMG01000116">
    <property type="protein sequence ID" value="HDX32066.1"/>
    <property type="molecule type" value="Genomic_DNA"/>
</dbReference>
<dbReference type="Pfam" id="PF01156">
    <property type="entry name" value="IU_nuc_hydro"/>
    <property type="match status" value="1"/>
</dbReference>
<name>A0A7C1JKT9_9CHLR</name>
<dbReference type="InterPro" id="IPR001910">
    <property type="entry name" value="Inosine/uridine_hydrolase_dom"/>
</dbReference>
<evidence type="ECO:0000313" key="4">
    <source>
        <dbReference type="EMBL" id="HDX32066.1"/>
    </source>
</evidence>
<feature type="domain" description="Inosine/uridine-preferring nucleoside hydrolase" evidence="3">
    <location>
        <begin position="3"/>
        <end position="281"/>
    </location>
</feature>
<gene>
    <name evidence="4" type="ORF">ENQ20_11340</name>
</gene>
<dbReference type="InterPro" id="IPR023186">
    <property type="entry name" value="IUNH"/>
</dbReference>
<dbReference type="GO" id="GO:0008477">
    <property type="term" value="F:purine nucleosidase activity"/>
    <property type="evidence" value="ECO:0007669"/>
    <property type="project" value="TreeGrafter"/>
</dbReference>
<proteinExistence type="predicted"/>
<dbReference type="InterPro" id="IPR036452">
    <property type="entry name" value="Ribo_hydro-like"/>
</dbReference>
<evidence type="ECO:0000259" key="3">
    <source>
        <dbReference type="Pfam" id="PF01156"/>
    </source>
</evidence>
<dbReference type="AlphaFoldDB" id="A0A7C1JKT9"/>
<dbReference type="GO" id="GO:0006152">
    <property type="term" value="P:purine nucleoside catabolic process"/>
    <property type="evidence" value="ECO:0007669"/>
    <property type="project" value="TreeGrafter"/>
</dbReference>
<dbReference type="Gene3D" id="3.90.245.10">
    <property type="entry name" value="Ribonucleoside hydrolase-like"/>
    <property type="match status" value="1"/>
</dbReference>
<evidence type="ECO:0000256" key="1">
    <source>
        <dbReference type="ARBA" id="ARBA00022801"/>
    </source>
</evidence>
<organism evidence="4">
    <name type="scientific">Caldilinea aerophila</name>
    <dbReference type="NCBI Taxonomy" id="133453"/>
    <lineage>
        <taxon>Bacteria</taxon>
        <taxon>Bacillati</taxon>
        <taxon>Chloroflexota</taxon>
        <taxon>Caldilineae</taxon>
        <taxon>Caldilineales</taxon>
        <taxon>Caldilineaceae</taxon>
        <taxon>Caldilinea</taxon>
    </lineage>
</organism>
<sequence length="290" mass="31965">MKVLLDTDIGSDIDDAICLAYLLARPDCELLGITTVTGEPERRALLASAICKAAGRELPIFPGAPRPLLAAVRQPHAPQAAALERWPHETSFPAGRAIGFMRDVIRSYPGEVTLLTIGPLTNVALLFTLDPEIPHLLKALYMMAGSFARNDAGMRLEWNALNDPHAAAVVYNARPPIHRSIGLDVTLQVRMNADEVRRRFQTPLLRPVLDMAEVWFRERPEIVFHDPLAAATIFDEQICAYERGVVEVELASARLAGLTHFSPEPGGPHEVAATVDVERFFREYFAVTAS</sequence>
<keyword evidence="1 4" id="KW-0378">Hydrolase</keyword>
<dbReference type="SUPFAM" id="SSF53590">
    <property type="entry name" value="Nucleoside hydrolase"/>
    <property type="match status" value="1"/>
</dbReference>
<keyword evidence="2" id="KW-0326">Glycosidase</keyword>
<dbReference type="PANTHER" id="PTHR12304:SF4">
    <property type="entry name" value="URIDINE NUCLEOSIDASE"/>
    <property type="match status" value="1"/>
</dbReference>
<accession>A0A7C1JKT9</accession>
<evidence type="ECO:0000256" key="2">
    <source>
        <dbReference type="ARBA" id="ARBA00023295"/>
    </source>
</evidence>
<dbReference type="GO" id="GO:0005829">
    <property type="term" value="C:cytosol"/>
    <property type="evidence" value="ECO:0007669"/>
    <property type="project" value="TreeGrafter"/>
</dbReference>